<accession>A0A316DUU1</accession>
<dbReference type="Proteomes" id="UP000245667">
    <property type="component" value="Unassembled WGS sequence"/>
</dbReference>
<dbReference type="InterPro" id="IPR037152">
    <property type="entry name" value="L-asparaginase_N_sf"/>
</dbReference>
<dbReference type="EMBL" id="JACWLN010000008">
    <property type="protein sequence ID" value="MBD1262025.1"/>
    <property type="molecule type" value="Genomic_DNA"/>
</dbReference>
<dbReference type="OrthoDB" id="9788068at2"/>
<organism evidence="4 5">
    <name type="scientific">Maribacter polysiphoniae</name>
    <dbReference type="NCBI Taxonomy" id="429344"/>
    <lineage>
        <taxon>Bacteria</taxon>
        <taxon>Pseudomonadati</taxon>
        <taxon>Bacteroidota</taxon>
        <taxon>Flavobacteriia</taxon>
        <taxon>Flavobacteriales</taxon>
        <taxon>Flavobacteriaceae</taxon>
        <taxon>Maribacter</taxon>
    </lineage>
</organism>
<dbReference type="SUPFAM" id="SSF53774">
    <property type="entry name" value="Glutaminase/Asparaginase"/>
    <property type="match status" value="1"/>
</dbReference>
<sequence length="162" mass="18340">MIKIFTTGGTIGGLEYVNSTDRSLEDSIDISIFLKAPNISDSYTIDYLLDKDSRHITLEDRELIRDRIKLSKEERIVITHGTYTMIDTAKYLGKLNLKKTIVITGSFILGSEKHSDAPFNLGFAIGALKFLENGVYIAMNGEVFLHGNVVKNMQENRFERKF</sequence>
<reference evidence="3 6" key="2">
    <citation type="submission" date="2020-07" db="EMBL/GenBank/DDBJ databases">
        <title>The draft genome sequence of Maribacter polysiphoniae KCTC 22021.</title>
        <authorList>
            <person name="Mu L."/>
        </authorList>
    </citation>
    <scope>NUCLEOTIDE SEQUENCE [LARGE SCALE GENOMIC DNA]</scope>
    <source>
        <strain evidence="3 6">KCTC 22021</strain>
    </source>
</reference>
<name>A0A316DUU1_9FLAO</name>
<gene>
    <name evidence="3" type="ORF">HZY62_15590</name>
    <name evidence="4" type="ORF">LX92_03494</name>
</gene>
<dbReference type="InterPro" id="IPR006034">
    <property type="entry name" value="Asparaginase/glutaminase-like"/>
</dbReference>
<dbReference type="AlphaFoldDB" id="A0A316DUU1"/>
<feature type="domain" description="L-asparaginase N-terminal" evidence="2">
    <location>
        <begin position="2"/>
        <end position="158"/>
    </location>
</feature>
<reference evidence="4 5" key="1">
    <citation type="submission" date="2018-05" db="EMBL/GenBank/DDBJ databases">
        <title>Genomic Encyclopedia of Archaeal and Bacterial Type Strains, Phase II (KMG-II): from individual species to whole genera.</title>
        <authorList>
            <person name="Goeker M."/>
        </authorList>
    </citation>
    <scope>NUCLEOTIDE SEQUENCE [LARGE SCALE GENOMIC DNA]</scope>
    <source>
        <strain evidence="4 5">DSM 23514</strain>
    </source>
</reference>
<dbReference type="Pfam" id="PF00710">
    <property type="entry name" value="Asparaginase"/>
    <property type="match status" value="1"/>
</dbReference>
<comment type="caution">
    <text evidence="4">The sequence shown here is derived from an EMBL/GenBank/DDBJ whole genome shotgun (WGS) entry which is preliminary data.</text>
</comment>
<dbReference type="InterPro" id="IPR027474">
    <property type="entry name" value="L-asparaginase_N"/>
</dbReference>
<dbReference type="PRINTS" id="PR00139">
    <property type="entry name" value="ASNGLNASE"/>
</dbReference>
<evidence type="ECO:0000256" key="1">
    <source>
        <dbReference type="PIRSR" id="PIRSR001220-1"/>
    </source>
</evidence>
<dbReference type="PROSITE" id="PS51732">
    <property type="entry name" value="ASN_GLN_ASE_3"/>
    <property type="match status" value="1"/>
</dbReference>
<dbReference type="Gene3D" id="3.40.50.1170">
    <property type="entry name" value="L-asparaginase, N-terminal domain"/>
    <property type="match status" value="1"/>
</dbReference>
<evidence type="ECO:0000313" key="6">
    <source>
        <dbReference type="Proteomes" id="UP000651837"/>
    </source>
</evidence>
<dbReference type="PIRSF" id="PIRSF001220">
    <property type="entry name" value="L-ASNase_gatD"/>
    <property type="match status" value="1"/>
</dbReference>
<dbReference type="PIRSF" id="PIRSF500176">
    <property type="entry name" value="L_ASNase"/>
    <property type="match status" value="1"/>
</dbReference>
<protein>
    <submittedName>
        <fullName evidence="3 4">Asparaginase</fullName>
    </submittedName>
</protein>
<dbReference type="EMBL" id="QGGQ01000010">
    <property type="protein sequence ID" value="PWK21715.1"/>
    <property type="molecule type" value="Genomic_DNA"/>
</dbReference>
<feature type="active site" description="O-isoaspartyl threonine intermediate" evidence="1">
    <location>
        <position position="10"/>
    </location>
</feature>
<keyword evidence="6" id="KW-1185">Reference proteome</keyword>
<dbReference type="Proteomes" id="UP000651837">
    <property type="component" value="Unassembled WGS sequence"/>
</dbReference>
<evidence type="ECO:0000313" key="3">
    <source>
        <dbReference type="EMBL" id="MBD1262025.1"/>
    </source>
</evidence>
<dbReference type="RefSeq" id="WP_109653337.1">
    <property type="nucleotide sequence ID" value="NZ_JACWLN010000008.1"/>
</dbReference>
<dbReference type="InterPro" id="IPR036152">
    <property type="entry name" value="Asp/glu_Ase-like_sf"/>
</dbReference>
<evidence type="ECO:0000313" key="4">
    <source>
        <dbReference type="EMBL" id="PWK21715.1"/>
    </source>
</evidence>
<dbReference type="GO" id="GO:0004067">
    <property type="term" value="F:asparaginase activity"/>
    <property type="evidence" value="ECO:0007669"/>
    <property type="project" value="UniProtKB-UniRule"/>
</dbReference>
<evidence type="ECO:0000313" key="5">
    <source>
        <dbReference type="Proteomes" id="UP000245667"/>
    </source>
</evidence>
<evidence type="ECO:0000259" key="2">
    <source>
        <dbReference type="Pfam" id="PF00710"/>
    </source>
</evidence>
<proteinExistence type="predicted"/>